<sequence length="245" mass="27768">MKLRIINNTVFKDRPIQSELIAYNRKISAYAGTEFEIESYDFVNNNHYKIIFISPLPRNQNLWYVFCDHVEIIDDNNPIKNTQPDLTNPSDRDKLYTSSGWRWPMRGTSMGSRTEFGYARGRLHAGVDIGGYTPDECFAASDGVVTYVKRDTSGLNGRMIEIIRPDGWKHIYLHLRSIFVELNQNIEPSQLIAIRGGSGFGSEGLEIDGGGYSIHLHFEIHNPDGTPVNPRLYLPKDGSVPNLGY</sequence>
<protein>
    <submittedName>
        <fullName evidence="2">Peptidase M23 family protein</fullName>
    </submittedName>
</protein>
<dbReference type="RefSeq" id="WP_023068332.1">
    <property type="nucleotide sequence ID" value="NZ_AUZM01000058.1"/>
</dbReference>
<dbReference type="InterPro" id="IPR016047">
    <property type="entry name" value="M23ase_b-sheet_dom"/>
</dbReference>
<evidence type="ECO:0000259" key="1">
    <source>
        <dbReference type="Pfam" id="PF01551"/>
    </source>
</evidence>
<dbReference type="AlphaFoldDB" id="U7QDZ4"/>
<comment type="caution">
    <text evidence="2">The sequence shown here is derived from an EMBL/GenBank/DDBJ whole genome shotgun (WGS) entry which is preliminary data.</text>
</comment>
<dbReference type="Proteomes" id="UP000017127">
    <property type="component" value="Unassembled WGS sequence"/>
</dbReference>
<dbReference type="EMBL" id="AUZM01000058">
    <property type="protein sequence ID" value="ERT05412.1"/>
    <property type="molecule type" value="Genomic_DNA"/>
</dbReference>
<proteinExistence type="predicted"/>
<dbReference type="SUPFAM" id="SSF51261">
    <property type="entry name" value="Duplicated hybrid motif"/>
    <property type="match status" value="1"/>
</dbReference>
<dbReference type="InterPro" id="IPR050570">
    <property type="entry name" value="Cell_wall_metabolism_enzyme"/>
</dbReference>
<dbReference type="PANTHER" id="PTHR21666">
    <property type="entry name" value="PEPTIDASE-RELATED"/>
    <property type="match status" value="1"/>
</dbReference>
<dbReference type="PANTHER" id="PTHR21666:SF270">
    <property type="entry name" value="MUREIN HYDROLASE ACTIVATOR ENVC"/>
    <property type="match status" value="1"/>
</dbReference>
<dbReference type="CDD" id="cd12797">
    <property type="entry name" value="M23_peptidase"/>
    <property type="match status" value="1"/>
</dbReference>
<organism evidence="2 3">
    <name type="scientific">Lyngbya aestuarii BL J</name>
    <dbReference type="NCBI Taxonomy" id="1348334"/>
    <lineage>
        <taxon>Bacteria</taxon>
        <taxon>Bacillati</taxon>
        <taxon>Cyanobacteriota</taxon>
        <taxon>Cyanophyceae</taxon>
        <taxon>Oscillatoriophycideae</taxon>
        <taxon>Oscillatoriales</taxon>
        <taxon>Microcoleaceae</taxon>
        <taxon>Lyngbya</taxon>
    </lineage>
</organism>
<evidence type="ECO:0000313" key="3">
    <source>
        <dbReference type="Proteomes" id="UP000017127"/>
    </source>
</evidence>
<dbReference type="GO" id="GO:0004222">
    <property type="term" value="F:metalloendopeptidase activity"/>
    <property type="evidence" value="ECO:0007669"/>
    <property type="project" value="TreeGrafter"/>
</dbReference>
<keyword evidence="3" id="KW-1185">Reference proteome</keyword>
<dbReference type="Pfam" id="PF01551">
    <property type="entry name" value="Peptidase_M23"/>
    <property type="match status" value="1"/>
</dbReference>
<dbReference type="PATRIC" id="fig|1348334.3.peg.4464"/>
<accession>U7QDZ4</accession>
<dbReference type="OrthoDB" id="5735764at2"/>
<reference evidence="2 3" key="1">
    <citation type="journal article" date="2013" name="Front. Microbiol.">
        <title>Comparative genomic analyses of the cyanobacterium, Lyngbya aestuarii BL J, a powerful hydrogen producer.</title>
        <authorList>
            <person name="Kothari A."/>
            <person name="Vaughn M."/>
            <person name="Garcia-Pichel F."/>
        </authorList>
    </citation>
    <scope>NUCLEOTIDE SEQUENCE [LARGE SCALE GENOMIC DNA]</scope>
    <source>
        <strain evidence="2 3">BL J</strain>
    </source>
</reference>
<name>U7QDZ4_9CYAN</name>
<evidence type="ECO:0000313" key="2">
    <source>
        <dbReference type="EMBL" id="ERT05412.1"/>
    </source>
</evidence>
<dbReference type="Gene3D" id="2.70.70.10">
    <property type="entry name" value="Glucose Permease (Domain IIA)"/>
    <property type="match status" value="1"/>
</dbReference>
<dbReference type="InterPro" id="IPR011055">
    <property type="entry name" value="Dup_hybrid_motif"/>
</dbReference>
<gene>
    <name evidence="2" type="ORF">M595_4617</name>
</gene>
<feature type="domain" description="M23ase beta-sheet core" evidence="1">
    <location>
        <begin position="123"/>
        <end position="230"/>
    </location>
</feature>